<sequence length="144" mass="15447">MKKNFLVLLILIIVLLPFLAVAHTTYITGEDVDIVSWQESVNVTIEEGSASGEGSGDINGTVSIDNYFSLSVNSGTFAGFEFGFNDWEASVNGDTYTGISTWFYDPESHKTHIAIGGDIAAIGYGTEEGGEFVLARIGDTQCYG</sequence>
<proteinExistence type="predicted"/>
<reference evidence="1" key="1">
    <citation type="journal article" date="2020" name="mSystems">
        <title>Genome- and Community-Level Interaction Insights into Carbon Utilization and Element Cycling Functions of Hydrothermarchaeota in Hydrothermal Sediment.</title>
        <authorList>
            <person name="Zhou Z."/>
            <person name="Liu Y."/>
            <person name="Xu W."/>
            <person name="Pan J."/>
            <person name="Luo Z.H."/>
            <person name="Li M."/>
        </authorList>
    </citation>
    <scope>NUCLEOTIDE SEQUENCE [LARGE SCALE GENOMIC DNA]</scope>
    <source>
        <strain evidence="1">HyVt-233</strain>
    </source>
</reference>
<organism evidence="1">
    <name type="scientific">Desulfofervidus auxilii</name>
    <dbReference type="NCBI Taxonomy" id="1621989"/>
    <lineage>
        <taxon>Bacteria</taxon>
        <taxon>Pseudomonadati</taxon>
        <taxon>Thermodesulfobacteriota</taxon>
        <taxon>Candidatus Desulfofervidia</taxon>
        <taxon>Candidatus Desulfofervidales</taxon>
        <taxon>Candidatus Desulfofervidaceae</taxon>
        <taxon>Candidatus Desulfofervidus</taxon>
    </lineage>
</organism>
<comment type="caution">
    <text evidence="1">The sequence shown here is derived from an EMBL/GenBank/DDBJ whole genome shotgun (WGS) entry which is preliminary data.</text>
</comment>
<name>A0A7C0YAZ2_DESA2</name>
<accession>A0A7C0YAZ2</accession>
<protein>
    <submittedName>
        <fullName evidence="1">Uncharacterized protein</fullName>
    </submittedName>
</protein>
<dbReference type="AlphaFoldDB" id="A0A7C0YAZ2"/>
<dbReference type="Proteomes" id="UP000886289">
    <property type="component" value="Unassembled WGS sequence"/>
</dbReference>
<feature type="non-terminal residue" evidence="1">
    <location>
        <position position="144"/>
    </location>
</feature>
<dbReference type="EMBL" id="DRBS01000391">
    <property type="protein sequence ID" value="HDD45291.1"/>
    <property type="molecule type" value="Genomic_DNA"/>
</dbReference>
<evidence type="ECO:0000313" key="1">
    <source>
        <dbReference type="EMBL" id="HDD45291.1"/>
    </source>
</evidence>
<gene>
    <name evidence="1" type="ORF">ENG63_10610</name>
</gene>